<dbReference type="Gene3D" id="2.60.40.10">
    <property type="entry name" value="Immunoglobulins"/>
    <property type="match status" value="1"/>
</dbReference>
<feature type="disulfide bond" evidence="8">
    <location>
        <begin position="66"/>
        <end position="81"/>
    </location>
</feature>
<feature type="signal peptide" evidence="9">
    <location>
        <begin position="1"/>
        <end position="21"/>
    </location>
</feature>
<reference evidence="12" key="1">
    <citation type="submission" date="2025-08" db="UniProtKB">
        <authorList>
            <consortium name="RefSeq"/>
        </authorList>
    </citation>
    <scope>IDENTIFICATION</scope>
</reference>
<evidence type="ECO:0000256" key="9">
    <source>
        <dbReference type="SAM" id="SignalP"/>
    </source>
</evidence>
<keyword evidence="11" id="KW-1185">Reference proteome</keyword>
<feature type="chain" id="PRO_5046570137" evidence="9">
    <location>
        <begin position="22"/>
        <end position="525"/>
    </location>
</feature>
<dbReference type="SUPFAM" id="SSF49265">
    <property type="entry name" value="Fibronectin type III"/>
    <property type="match status" value="1"/>
</dbReference>
<dbReference type="InterPro" id="IPR057841">
    <property type="entry name" value="FN3_SORL1"/>
</dbReference>
<dbReference type="PROSITE" id="PS50853">
    <property type="entry name" value="FN3"/>
    <property type="match status" value="1"/>
</dbReference>
<comment type="caution">
    <text evidence="8">Lacks conserved residue(s) required for the propagation of feature annotation.</text>
</comment>
<comment type="subcellular location">
    <subcellularLocation>
        <location evidence="2">Endomembrane system</location>
    </subcellularLocation>
    <subcellularLocation>
        <location evidence="1">Membrane</location>
        <topology evidence="1">Single-pass membrane protein</topology>
    </subcellularLocation>
</comment>
<dbReference type="InterPro" id="IPR036055">
    <property type="entry name" value="LDL_receptor-like_sf"/>
</dbReference>
<dbReference type="CDD" id="cd00063">
    <property type="entry name" value="FN3"/>
    <property type="match status" value="1"/>
</dbReference>
<dbReference type="InterPro" id="IPR003961">
    <property type="entry name" value="FN3_dom"/>
</dbReference>
<feature type="disulfide bond" evidence="8">
    <location>
        <begin position="110"/>
        <end position="125"/>
    </location>
</feature>
<dbReference type="RefSeq" id="XP_060035738.1">
    <property type="nucleotide sequence ID" value="XM_060179755.1"/>
</dbReference>
<proteinExistence type="predicted"/>
<dbReference type="PRINTS" id="PR00261">
    <property type="entry name" value="LDLRECEPTOR"/>
</dbReference>
<evidence type="ECO:0000256" key="7">
    <source>
        <dbReference type="ARBA" id="ARBA00023157"/>
    </source>
</evidence>
<evidence type="ECO:0000256" key="5">
    <source>
        <dbReference type="ARBA" id="ARBA00022989"/>
    </source>
</evidence>
<feature type="domain" description="Fibronectin type-III" evidence="10">
    <location>
        <begin position="277"/>
        <end position="373"/>
    </location>
</feature>
<evidence type="ECO:0000256" key="8">
    <source>
        <dbReference type="PROSITE-ProRule" id="PRU00124"/>
    </source>
</evidence>
<dbReference type="PROSITE" id="PS01209">
    <property type="entry name" value="LDLRA_1"/>
    <property type="match status" value="1"/>
</dbReference>
<evidence type="ECO:0000256" key="4">
    <source>
        <dbReference type="ARBA" id="ARBA00022737"/>
    </source>
</evidence>
<feature type="disulfide bond" evidence="8">
    <location>
        <begin position="54"/>
        <end position="72"/>
    </location>
</feature>
<evidence type="ECO:0000256" key="6">
    <source>
        <dbReference type="ARBA" id="ARBA00023136"/>
    </source>
</evidence>
<dbReference type="SMART" id="SM00192">
    <property type="entry name" value="LDLa"/>
    <property type="match status" value="3"/>
</dbReference>
<dbReference type="Pfam" id="PF25814">
    <property type="entry name" value="fn3_SORL1"/>
    <property type="match status" value="1"/>
</dbReference>
<dbReference type="SUPFAM" id="SSF57424">
    <property type="entry name" value="LDL receptor-like module"/>
    <property type="match status" value="3"/>
</dbReference>
<keyword evidence="6" id="KW-0472">Membrane</keyword>
<evidence type="ECO:0000313" key="11">
    <source>
        <dbReference type="Proteomes" id="UP001652624"/>
    </source>
</evidence>
<evidence type="ECO:0000256" key="2">
    <source>
        <dbReference type="ARBA" id="ARBA00004308"/>
    </source>
</evidence>
<dbReference type="PROSITE" id="PS50068">
    <property type="entry name" value="LDLRA_2"/>
    <property type="match status" value="3"/>
</dbReference>
<feature type="disulfide bond" evidence="8">
    <location>
        <begin position="98"/>
        <end position="116"/>
    </location>
</feature>
<evidence type="ECO:0000256" key="3">
    <source>
        <dbReference type="ARBA" id="ARBA00022692"/>
    </source>
</evidence>
<keyword evidence="3" id="KW-0812">Transmembrane</keyword>
<dbReference type="Proteomes" id="UP001652624">
    <property type="component" value="Chromosome 20"/>
</dbReference>
<name>A0ABM3WGP8_ERIEU</name>
<organism evidence="11 12">
    <name type="scientific">Erinaceus europaeus</name>
    <name type="common">Western European hedgehog</name>
    <dbReference type="NCBI Taxonomy" id="9365"/>
    <lineage>
        <taxon>Eukaryota</taxon>
        <taxon>Metazoa</taxon>
        <taxon>Chordata</taxon>
        <taxon>Craniata</taxon>
        <taxon>Vertebrata</taxon>
        <taxon>Euteleostomi</taxon>
        <taxon>Mammalia</taxon>
        <taxon>Eutheria</taxon>
        <taxon>Laurasiatheria</taxon>
        <taxon>Eulipotyphla</taxon>
        <taxon>Erinaceidae</taxon>
        <taxon>Erinaceinae</taxon>
        <taxon>Erinaceus</taxon>
    </lineage>
</organism>
<evidence type="ECO:0000259" key="10">
    <source>
        <dbReference type="PROSITE" id="PS50853"/>
    </source>
</evidence>
<protein>
    <submittedName>
        <fullName evidence="12">Sortilin-related receptor-like</fullName>
    </submittedName>
</protein>
<feature type="disulfide bond" evidence="8">
    <location>
        <begin position="141"/>
        <end position="153"/>
    </location>
</feature>
<dbReference type="Pfam" id="PF00057">
    <property type="entry name" value="Ldl_recept_a"/>
    <property type="match status" value="3"/>
</dbReference>
<dbReference type="InterPro" id="IPR050685">
    <property type="entry name" value="LDLR"/>
</dbReference>
<evidence type="ECO:0000256" key="1">
    <source>
        <dbReference type="ARBA" id="ARBA00004167"/>
    </source>
</evidence>
<sequence length="525" mass="57229">MEKCLLLALGTANLCAQPCSGWGHPPFLRWGETCPFAAQDPEFRRVCGDFSFQCQSGVCISLIWRCDGMDDCGDRSDEAGCENPTEAPSCSRYFQFQCGNGRCIPNRWKCDRENDCGDWSDEKDCGDSQALPSPTPQPSTCLPDYFRCSSGSCVMDSWVCDGYRDCADGSDEEACPSPRECRPGPPPWGAHRPLQRSLMGGRPASLLSTTAPAPLAVPRASSGALACRRFTHPVFPFLVLDAPGSLQLFLYHKAGKVILARWAAPPQAYGHRKCFWGPGALVVTQPWGHGAASRWGRRSPWALLLAVSLSCLLSQVEHSRSGSRVWASQRSAGNFTEIGDLQLNTQYSVRVAAVTSRGIGNWSDSKSITTMKGKAIPPPDIHIDGYDESSLSFTLTMGSDMKVSSYVVNLFWAFDTHKQEKRTLTFRGRVLSHRVLAGSTRSQASDTCPVYGIFYATSFLDLYQNPQSGTTSLHDTTVLVGGDEQYLFLVSLPGWRGLCCFPAHTADGLGHLQLMVEDGGAAMVG</sequence>
<gene>
    <name evidence="12" type="primary">LOC132534956</name>
</gene>
<dbReference type="InterPro" id="IPR013783">
    <property type="entry name" value="Ig-like_fold"/>
</dbReference>
<dbReference type="CDD" id="cd00112">
    <property type="entry name" value="LDLa"/>
    <property type="match status" value="3"/>
</dbReference>
<dbReference type="GeneID" id="132534956"/>
<feature type="disulfide bond" evidence="8">
    <location>
        <begin position="160"/>
        <end position="175"/>
    </location>
</feature>
<dbReference type="PANTHER" id="PTHR24270">
    <property type="entry name" value="LOW-DENSITY LIPOPROTEIN RECEPTOR-RELATED"/>
    <property type="match status" value="1"/>
</dbReference>
<keyword evidence="9" id="KW-0732">Signal</keyword>
<accession>A0ABM3WGP8</accession>
<keyword evidence="4" id="KW-0677">Repeat</keyword>
<evidence type="ECO:0000313" key="12">
    <source>
        <dbReference type="RefSeq" id="XP_060035738.1"/>
    </source>
</evidence>
<dbReference type="InterPro" id="IPR023415">
    <property type="entry name" value="LDLR_class-A_CS"/>
</dbReference>
<keyword evidence="7 8" id="KW-1015">Disulfide bond</keyword>
<keyword evidence="5" id="KW-1133">Transmembrane helix</keyword>
<dbReference type="InterPro" id="IPR002172">
    <property type="entry name" value="LDrepeatLR_classA_rpt"/>
</dbReference>
<dbReference type="Gene3D" id="4.10.400.10">
    <property type="entry name" value="Low-density Lipoprotein Receptor"/>
    <property type="match status" value="3"/>
</dbReference>
<feature type="disulfide bond" evidence="8">
    <location>
        <begin position="148"/>
        <end position="166"/>
    </location>
</feature>
<dbReference type="InterPro" id="IPR036116">
    <property type="entry name" value="FN3_sf"/>
</dbReference>
<feature type="disulfide bond" evidence="8">
    <location>
        <begin position="47"/>
        <end position="59"/>
    </location>
</feature>